<accession>A0A164H356</accession>
<dbReference type="AlphaFoldDB" id="A0A164H356"/>
<dbReference type="RefSeq" id="WP_063221770.1">
    <property type="nucleotide sequence ID" value="NZ_JAEHBS010000011.1"/>
</dbReference>
<dbReference type="InterPro" id="IPR046702">
    <property type="entry name" value="DUF6572"/>
</dbReference>
<proteinExistence type="predicted"/>
<dbReference type="PATRIC" id="fig|1396.539.peg.550"/>
<comment type="caution">
    <text evidence="1">The sequence shown here is derived from an EMBL/GenBank/DDBJ whole genome shotgun (WGS) entry which is preliminary data.</text>
</comment>
<reference evidence="1 2" key="1">
    <citation type="submission" date="2015-09" db="EMBL/GenBank/DDBJ databases">
        <title>Bacillus cereus food isolates.</title>
        <authorList>
            <person name="Boekhorst J."/>
        </authorList>
    </citation>
    <scope>NUCLEOTIDE SEQUENCE [LARGE SCALE GENOMIC DNA]</scope>
    <source>
        <strain evidence="1 2">B4082</strain>
    </source>
</reference>
<gene>
    <name evidence="1" type="ORF">B4082_1175</name>
</gene>
<dbReference type="EMBL" id="LJKA01000016">
    <property type="protein sequence ID" value="KZD39396.1"/>
    <property type="molecule type" value="Genomic_DNA"/>
</dbReference>
<evidence type="ECO:0000313" key="1">
    <source>
        <dbReference type="EMBL" id="KZD39396.1"/>
    </source>
</evidence>
<sequence>MSLRELEQIDLLAVEKETGYVQLIIADEENWEDEEEHVSLLIEKIYAYLGFIESGAIYEMYPDSKGRQFVIKIHGKYRCTEYGEEFLENVEGIIMKAGYGFQYIYEPSEEVGSVEE</sequence>
<evidence type="ECO:0000313" key="2">
    <source>
        <dbReference type="Proteomes" id="UP000076501"/>
    </source>
</evidence>
<dbReference type="Pfam" id="PF20212">
    <property type="entry name" value="DUF6572"/>
    <property type="match status" value="1"/>
</dbReference>
<name>A0A164H356_BACCE</name>
<protein>
    <submittedName>
        <fullName evidence="1">Uncharacterized protein</fullName>
    </submittedName>
</protein>
<organism evidence="1 2">
    <name type="scientific">Bacillus cereus</name>
    <dbReference type="NCBI Taxonomy" id="1396"/>
    <lineage>
        <taxon>Bacteria</taxon>
        <taxon>Bacillati</taxon>
        <taxon>Bacillota</taxon>
        <taxon>Bacilli</taxon>
        <taxon>Bacillales</taxon>
        <taxon>Bacillaceae</taxon>
        <taxon>Bacillus</taxon>
        <taxon>Bacillus cereus group</taxon>
    </lineage>
</organism>
<dbReference type="Proteomes" id="UP000076501">
    <property type="component" value="Unassembled WGS sequence"/>
</dbReference>